<dbReference type="SUPFAM" id="SSF47459">
    <property type="entry name" value="HLH, helix-loop-helix DNA-binding domain"/>
    <property type="match status" value="1"/>
</dbReference>
<evidence type="ECO:0000313" key="6">
    <source>
        <dbReference type="EMBL" id="KAK1427627.1"/>
    </source>
</evidence>
<evidence type="ECO:0000256" key="2">
    <source>
        <dbReference type="ARBA" id="ARBA00023015"/>
    </source>
</evidence>
<protein>
    <recommendedName>
        <fullName evidence="5">BHLH domain-containing protein</fullName>
    </recommendedName>
</protein>
<evidence type="ECO:0000256" key="1">
    <source>
        <dbReference type="ARBA" id="ARBA00004123"/>
    </source>
</evidence>
<dbReference type="Gene3D" id="4.10.280.10">
    <property type="entry name" value="Helix-loop-helix DNA-binding domain"/>
    <property type="match status" value="1"/>
</dbReference>
<keyword evidence="2" id="KW-0805">Transcription regulation</keyword>
<comment type="subcellular location">
    <subcellularLocation>
        <location evidence="1">Nucleus</location>
    </subcellularLocation>
</comment>
<dbReference type="PANTHER" id="PTHR13935:SF46">
    <property type="entry name" value="TRANSCRIPTION FACTOR BHLH167-RELATED"/>
    <property type="match status" value="1"/>
</dbReference>
<dbReference type="InterPro" id="IPR011598">
    <property type="entry name" value="bHLH_dom"/>
</dbReference>
<evidence type="ECO:0000313" key="7">
    <source>
        <dbReference type="Proteomes" id="UP001229421"/>
    </source>
</evidence>
<keyword evidence="7" id="KW-1185">Reference proteome</keyword>
<dbReference type="InterPro" id="IPR015660">
    <property type="entry name" value="MASH1/Ascl1a-like"/>
</dbReference>
<keyword evidence="3" id="KW-0804">Transcription</keyword>
<evidence type="ECO:0000256" key="3">
    <source>
        <dbReference type="ARBA" id="ARBA00023163"/>
    </source>
</evidence>
<name>A0AAD8KR92_TARER</name>
<dbReference type="AlphaFoldDB" id="A0AAD8KR92"/>
<dbReference type="EMBL" id="JAUHHV010000004">
    <property type="protein sequence ID" value="KAK1427627.1"/>
    <property type="molecule type" value="Genomic_DNA"/>
</dbReference>
<organism evidence="6 7">
    <name type="scientific">Tagetes erecta</name>
    <name type="common">African marigold</name>
    <dbReference type="NCBI Taxonomy" id="13708"/>
    <lineage>
        <taxon>Eukaryota</taxon>
        <taxon>Viridiplantae</taxon>
        <taxon>Streptophyta</taxon>
        <taxon>Embryophyta</taxon>
        <taxon>Tracheophyta</taxon>
        <taxon>Spermatophyta</taxon>
        <taxon>Magnoliopsida</taxon>
        <taxon>eudicotyledons</taxon>
        <taxon>Gunneridae</taxon>
        <taxon>Pentapetalae</taxon>
        <taxon>asterids</taxon>
        <taxon>campanulids</taxon>
        <taxon>Asterales</taxon>
        <taxon>Asteraceae</taxon>
        <taxon>Asteroideae</taxon>
        <taxon>Heliantheae alliance</taxon>
        <taxon>Tageteae</taxon>
        <taxon>Tagetes</taxon>
    </lineage>
</organism>
<reference evidence="6" key="1">
    <citation type="journal article" date="2023" name="bioRxiv">
        <title>Improved chromosome-level genome assembly for marigold (Tagetes erecta).</title>
        <authorList>
            <person name="Jiang F."/>
            <person name="Yuan L."/>
            <person name="Wang S."/>
            <person name="Wang H."/>
            <person name="Xu D."/>
            <person name="Wang A."/>
            <person name="Fan W."/>
        </authorList>
    </citation>
    <scope>NUCLEOTIDE SEQUENCE</scope>
    <source>
        <strain evidence="6">WSJ</strain>
        <tissue evidence="6">Leaf</tissue>
    </source>
</reference>
<comment type="caution">
    <text evidence="6">The sequence shown here is derived from an EMBL/GenBank/DDBJ whole genome shotgun (WGS) entry which is preliminary data.</text>
</comment>
<dbReference type="InterPro" id="IPR036638">
    <property type="entry name" value="HLH_DNA-bd_sf"/>
</dbReference>
<evidence type="ECO:0000259" key="5">
    <source>
        <dbReference type="PROSITE" id="PS50888"/>
    </source>
</evidence>
<dbReference type="PANTHER" id="PTHR13935">
    <property type="entry name" value="ACHAETE-SCUTE TRANSCRIPTION FACTOR-RELATED"/>
    <property type="match status" value="1"/>
</dbReference>
<dbReference type="GO" id="GO:0000977">
    <property type="term" value="F:RNA polymerase II transcription regulatory region sequence-specific DNA binding"/>
    <property type="evidence" value="ECO:0007669"/>
    <property type="project" value="TreeGrafter"/>
</dbReference>
<dbReference type="GO" id="GO:0046983">
    <property type="term" value="F:protein dimerization activity"/>
    <property type="evidence" value="ECO:0007669"/>
    <property type="project" value="InterPro"/>
</dbReference>
<dbReference type="GO" id="GO:0000981">
    <property type="term" value="F:DNA-binding transcription factor activity, RNA polymerase II-specific"/>
    <property type="evidence" value="ECO:0007669"/>
    <property type="project" value="TreeGrafter"/>
</dbReference>
<sequence length="177" mass="19791">MKEKNRRTEMKKLCIKLNSLIPSLISQPFKLITQESQFDQSIAYIEQLRDRIEVLKVKRNEALNIVNVAGKNNTRCNAKDYRPTLSCDVVNPSSTVEVQEVDGGLKVHLITSLEGKVLFSEVISIVEDGGAKVVKGGYTTIGDKIIYTLHAMARVTRIGMEVTSINQKLQELIKQSS</sequence>
<evidence type="ECO:0000256" key="4">
    <source>
        <dbReference type="ARBA" id="ARBA00023242"/>
    </source>
</evidence>
<feature type="domain" description="BHLH" evidence="5">
    <location>
        <begin position="1"/>
        <end position="48"/>
    </location>
</feature>
<gene>
    <name evidence="6" type="ORF">QVD17_16318</name>
</gene>
<dbReference type="PROSITE" id="PS50888">
    <property type="entry name" value="BHLH"/>
    <property type="match status" value="1"/>
</dbReference>
<dbReference type="Proteomes" id="UP001229421">
    <property type="component" value="Unassembled WGS sequence"/>
</dbReference>
<dbReference type="GO" id="GO:0090575">
    <property type="term" value="C:RNA polymerase II transcription regulator complex"/>
    <property type="evidence" value="ECO:0007669"/>
    <property type="project" value="TreeGrafter"/>
</dbReference>
<keyword evidence="4" id="KW-0539">Nucleus</keyword>
<accession>A0AAD8KR92</accession>
<proteinExistence type="predicted"/>